<accession>S7WB56</accession>
<dbReference type="HOGENOM" id="CLU_007683_2_0_1"/>
<dbReference type="InterPro" id="IPR036412">
    <property type="entry name" value="HAD-like_sf"/>
</dbReference>
<dbReference type="STRING" id="1358809.S7WB56"/>
<comment type="caution">
    <text evidence="10">The sequence shown here is derived from an EMBL/GenBank/DDBJ whole genome shotgun (WGS) entry which is preliminary data.</text>
</comment>
<evidence type="ECO:0000313" key="11">
    <source>
        <dbReference type="Proteomes" id="UP000014978"/>
    </source>
</evidence>
<dbReference type="Gene3D" id="3.40.50.10190">
    <property type="entry name" value="BRCT domain"/>
    <property type="match status" value="1"/>
</dbReference>
<evidence type="ECO:0000259" key="8">
    <source>
        <dbReference type="PROSITE" id="PS50172"/>
    </source>
</evidence>
<dbReference type="SMART" id="SM00577">
    <property type="entry name" value="CPDc"/>
    <property type="match status" value="1"/>
</dbReference>
<evidence type="ECO:0000256" key="6">
    <source>
        <dbReference type="ARBA" id="ARBA00048336"/>
    </source>
</evidence>
<keyword evidence="11" id="KW-1185">Reference proteome</keyword>
<dbReference type="GO" id="GO:0005634">
    <property type="term" value="C:nucleus"/>
    <property type="evidence" value="ECO:0007669"/>
    <property type="project" value="UniProtKB-SubCell"/>
</dbReference>
<keyword evidence="3" id="KW-0378">Hydrolase</keyword>
<evidence type="ECO:0000256" key="5">
    <source>
        <dbReference type="ARBA" id="ARBA00047761"/>
    </source>
</evidence>
<evidence type="ECO:0000256" key="7">
    <source>
        <dbReference type="SAM" id="MobiDB-lite"/>
    </source>
</evidence>
<dbReference type="OMA" id="HNIASII"/>
<dbReference type="InterPro" id="IPR036420">
    <property type="entry name" value="BRCT_dom_sf"/>
</dbReference>
<dbReference type="GO" id="GO:0008420">
    <property type="term" value="F:RNA polymerase II CTD heptapeptide repeat phosphatase activity"/>
    <property type="evidence" value="ECO:0007669"/>
    <property type="project" value="InterPro"/>
</dbReference>
<sequence>MACSHPISMNNLCAVCGEEINNNDNKVCALSASQEIYVNKTESKKLIRNNQKRLEKDKKLILVLDLDQTLIDTGVQENNFMVKNNNNRSDSGKGDNNNNNRNDSGKGDNRSDNKNNDNKNTTIIDNNKNIITDKSINDKDKIKIEVAKRKMDDNAEIKRIKNNNGINNSYDCIIDSKNIITTDNGNINTIDKNIIDNKNTTTNNIIITPDNTNTANNDNIITTDNNDNIITTDIKDNLSNTTYINTVVDSDCYSFNFIISNYIFYVRLRPHLLSFLEDLSKYYVFYIYSMGTREYVNKIVEIIDPKGIYFKDRIITRDENHGKLVKNMKRVMYGSKSNSIILDDREDVWAEDKNVMLIRPYKYFNNNGRNIDGSITNNGNTNNIANADTNNITNDNLTTTDSITNDSLTNTDPITNNNLTTTNPITNTNIELDRDNELLKIKYKLLWIHKKHYSSKSSIYKIYRKMRRELFKNLCFRNNSGIYMKRIIERYGGKVVYEDYDFFIGNSRVKDECVISEKWVMECIYQFKIIDYEQYIIYR</sequence>
<comment type="catalytic activity">
    <reaction evidence="5">
        <text>O-phospho-L-seryl-[protein] + H2O = L-seryl-[protein] + phosphate</text>
        <dbReference type="Rhea" id="RHEA:20629"/>
        <dbReference type="Rhea" id="RHEA-COMP:9863"/>
        <dbReference type="Rhea" id="RHEA-COMP:11604"/>
        <dbReference type="ChEBI" id="CHEBI:15377"/>
        <dbReference type="ChEBI" id="CHEBI:29999"/>
        <dbReference type="ChEBI" id="CHEBI:43474"/>
        <dbReference type="ChEBI" id="CHEBI:83421"/>
        <dbReference type="EC" id="3.1.3.16"/>
    </reaction>
</comment>
<comment type="subcellular location">
    <subcellularLocation>
        <location evidence="1">Nucleus</location>
    </subcellularLocation>
</comment>
<dbReference type="OrthoDB" id="10249888at2759"/>
<comment type="catalytic activity">
    <reaction evidence="6">
        <text>O-phospho-L-threonyl-[protein] + H2O = L-threonyl-[protein] + phosphate</text>
        <dbReference type="Rhea" id="RHEA:47004"/>
        <dbReference type="Rhea" id="RHEA-COMP:11060"/>
        <dbReference type="Rhea" id="RHEA-COMP:11605"/>
        <dbReference type="ChEBI" id="CHEBI:15377"/>
        <dbReference type="ChEBI" id="CHEBI:30013"/>
        <dbReference type="ChEBI" id="CHEBI:43474"/>
        <dbReference type="ChEBI" id="CHEBI:61977"/>
        <dbReference type="EC" id="3.1.3.16"/>
    </reaction>
</comment>
<dbReference type="InParanoid" id="S7WB56"/>
<keyword evidence="4" id="KW-0539">Nucleus</keyword>
<dbReference type="Gene3D" id="3.40.50.1000">
    <property type="entry name" value="HAD superfamily/HAD-like"/>
    <property type="match status" value="2"/>
</dbReference>
<dbReference type="PANTHER" id="PTHR23081">
    <property type="entry name" value="RNA POLYMERASE II CTD PHOSPHATASE"/>
    <property type="match status" value="1"/>
</dbReference>
<dbReference type="PANTHER" id="PTHR23081:SF36">
    <property type="entry name" value="RNA POLYMERASE II SUBUNIT A C-TERMINAL DOMAIN PHOSPHATASE"/>
    <property type="match status" value="1"/>
</dbReference>
<dbReference type="EMBL" id="ATCN01000429">
    <property type="protein sequence ID" value="EPR79042.1"/>
    <property type="molecule type" value="Genomic_DNA"/>
</dbReference>
<dbReference type="SUPFAM" id="SSF56784">
    <property type="entry name" value="HAD-like"/>
    <property type="match status" value="1"/>
</dbReference>
<dbReference type="EC" id="3.1.3.16" evidence="2"/>
<organism evidence="10 11">
    <name type="scientific">Spraguea lophii (strain 42_110)</name>
    <name type="common">Microsporidian parasite</name>
    <dbReference type="NCBI Taxonomy" id="1358809"/>
    <lineage>
        <taxon>Eukaryota</taxon>
        <taxon>Fungi</taxon>
        <taxon>Fungi incertae sedis</taxon>
        <taxon>Microsporidia</taxon>
        <taxon>Spragueidae</taxon>
        <taxon>Spraguea</taxon>
    </lineage>
</organism>
<feature type="domain" description="BRCT" evidence="8">
    <location>
        <begin position="466"/>
        <end position="537"/>
    </location>
</feature>
<feature type="region of interest" description="Disordered" evidence="7">
    <location>
        <begin position="81"/>
        <end position="123"/>
    </location>
</feature>
<dbReference type="Pfam" id="PF03031">
    <property type="entry name" value="NIF"/>
    <property type="match status" value="1"/>
</dbReference>
<dbReference type="PROSITE" id="PS50172">
    <property type="entry name" value="BRCT"/>
    <property type="match status" value="1"/>
</dbReference>
<dbReference type="InterPro" id="IPR004274">
    <property type="entry name" value="FCP1_dom"/>
</dbReference>
<evidence type="ECO:0000256" key="1">
    <source>
        <dbReference type="ARBA" id="ARBA00004123"/>
    </source>
</evidence>
<dbReference type="SUPFAM" id="SSF52113">
    <property type="entry name" value="BRCT domain"/>
    <property type="match status" value="1"/>
</dbReference>
<dbReference type="InterPro" id="IPR039189">
    <property type="entry name" value="Fcp1"/>
</dbReference>
<evidence type="ECO:0000256" key="2">
    <source>
        <dbReference type="ARBA" id="ARBA00013081"/>
    </source>
</evidence>
<dbReference type="InterPro" id="IPR001357">
    <property type="entry name" value="BRCT_dom"/>
</dbReference>
<feature type="compositionally biased region" description="Basic and acidic residues" evidence="7">
    <location>
        <begin position="103"/>
        <end position="117"/>
    </location>
</feature>
<feature type="domain" description="FCP1 homology" evidence="9">
    <location>
        <begin position="223"/>
        <end position="382"/>
    </location>
</feature>
<reference evidence="11" key="1">
    <citation type="journal article" date="2013" name="PLoS Genet.">
        <title>The genome of Spraguea lophii and the basis of host-microsporidian interactions.</title>
        <authorList>
            <person name="Campbell S.E."/>
            <person name="Williams T.A."/>
            <person name="Yousuf A."/>
            <person name="Soanes D.M."/>
            <person name="Paszkiewicz K.H."/>
            <person name="Williams B.A.P."/>
        </authorList>
    </citation>
    <scope>NUCLEOTIDE SEQUENCE [LARGE SCALE GENOMIC DNA]</scope>
    <source>
        <strain evidence="11">42_110</strain>
    </source>
</reference>
<dbReference type="VEuPathDB" id="MicrosporidiaDB:SLOPH_1390"/>
<dbReference type="AlphaFoldDB" id="S7WB56"/>
<evidence type="ECO:0000256" key="4">
    <source>
        <dbReference type="ARBA" id="ARBA00023242"/>
    </source>
</evidence>
<feature type="compositionally biased region" description="Low complexity" evidence="7">
    <location>
        <begin position="83"/>
        <end position="102"/>
    </location>
</feature>
<proteinExistence type="predicted"/>
<dbReference type="InterPro" id="IPR023214">
    <property type="entry name" value="HAD_sf"/>
</dbReference>
<dbReference type="Proteomes" id="UP000014978">
    <property type="component" value="Unassembled WGS sequence"/>
</dbReference>
<dbReference type="PROSITE" id="PS50969">
    <property type="entry name" value="FCP1"/>
    <property type="match status" value="1"/>
</dbReference>
<dbReference type="Gene3D" id="1.10.287.10">
    <property type="entry name" value="S15/NS1, RNA-binding"/>
    <property type="match status" value="1"/>
</dbReference>
<name>S7WB56_SPRLO</name>
<evidence type="ECO:0000256" key="3">
    <source>
        <dbReference type="ARBA" id="ARBA00022801"/>
    </source>
</evidence>
<protein>
    <recommendedName>
        <fullName evidence="2">protein-serine/threonine phosphatase</fullName>
        <ecNumber evidence="2">3.1.3.16</ecNumber>
    </recommendedName>
</protein>
<gene>
    <name evidence="10" type="ORF">SLOPH_1390</name>
</gene>
<dbReference type="CDD" id="cd07521">
    <property type="entry name" value="HAD_FCP1-like"/>
    <property type="match status" value="1"/>
</dbReference>
<evidence type="ECO:0000259" key="9">
    <source>
        <dbReference type="PROSITE" id="PS50969"/>
    </source>
</evidence>
<evidence type="ECO:0000313" key="10">
    <source>
        <dbReference type="EMBL" id="EPR79042.1"/>
    </source>
</evidence>